<organism evidence="3 4">
    <name type="scientific">Candidatus Galligastranaerophilus intestinavium</name>
    <dbReference type="NCBI Taxonomy" id="2840836"/>
    <lineage>
        <taxon>Bacteria</taxon>
        <taxon>Candidatus Galligastranaerophilus</taxon>
    </lineage>
</organism>
<sequence length="111" mass="12914">MDEIAYRQALGENIRRIRKRIKLTQDVFSEKIGIEPSSLSNIENGKSLPSTLTIIQIQQQFDVSAEEIFDVGYLKNIKTIEEEIFSSVEKLDTEKKRALWRIIKALEYQPQ</sequence>
<dbReference type="AlphaFoldDB" id="A0A9D1FJ85"/>
<dbReference type="PANTHER" id="PTHR46558:SF11">
    <property type="entry name" value="HTH-TYPE TRANSCRIPTIONAL REGULATOR XRE"/>
    <property type="match status" value="1"/>
</dbReference>
<dbReference type="InterPro" id="IPR010982">
    <property type="entry name" value="Lambda_DNA-bd_dom_sf"/>
</dbReference>
<dbReference type="PANTHER" id="PTHR46558">
    <property type="entry name" value="TRACRIPTIONAL REGULATORY PROTEIN-RELATED-RELATED"/>
    <property type="match status" value="1"/>
</dbReference>
<dbReference type="PROSITE" id="PS50943">
    <property type="entry name" value="HTH_CROC1"/>
    <property type="match status" value="1"/>
</dbReference>
<evidence type="ECO:0000259" key="2">
    <source>
        <dbReference type="PROSITE" id="PS50943"/>
    </source>
</evidence>
<evidence type="ECO:0000313" key="3">
    <source>
        <dbReference type="EMBL" id="HIS74205.1"/>
    </source>
</evidence>
<protein>
    <submittedName>
        <fullName evidence="3">Helix-turn-helix transcriptional regulator</fullName>
    </submittedName>
</protein>
<feature type="domain" description="HTH cro/C1-type" evidence="2">
    <location>
        <begin position="14"/>
        <end position="68"/>
    </location>
</feature>
<dbReference type="InterPro" id="IPR001387">
    <property type="entry name" value="Cro/C1-type_HTH"/>
</dbReference>
<evidence type="ECO:0000313" key="4">
    <source>
        <dbReference type="Proteomes" id="UP000886865"/>
    </source>
</evidence>
<dbReference type="Pfam" id="PF12844">
    <property type="entry name" value="HTH_19"/>
    <property type="match status" value="1"/>
</dbReference>
<dbReference type="EMBL" id="DVJQ01000035">
    <property type="protein sequence ID" value="HIS74205.1"/>
    <property type="molecule type" value="Genomic_DNA"/>
</dbReference>
<dbReference type="Proteomes" id="UP000886865">
    <property type="component" value="Unassembled WGS sequence"/>
</dbReference>
<comment type="caution">
    <text evidence="3">The sequence shown here is derived from an EMBL/GenBank/DDBJ whole genome shotgun (WGS) entry which is preliminary data.</text>
</comment>
<reference evidence="3" key="1">
    <citation type="submission" date="2020-10" db="EMBL/GenBank/DDBJ databases">
        <authorList>
            <person name="Gilroy R."/>
        </authorList>
    </citation>
    <scope>NUCLEOTIDE SEQUENCE</scope>
    <source>
        <strain evidence="3">CHK152-2871</strain>
    </source>
</reference>
<name>A0A9D1FJ85_9BACT</name>
<reference evidence="3" key="2">
    <citation type="journal article" date="2021" name="PeerJ">
        <title>Extensive microbial diversity within the chicken gut microbiome revealed by metagenomics and culture.</title>
        <authorList>
            <person name="Gilroy R."/>
            <person name="Ravi A."/>
            <person name="Getino M."/>
            <person name="Pursley I."/>
            <person name="Horton D.L."/>
            <person name="Alikhan N.F."/>
            <person name="Baker D."/>
            <person name="Gharbi K."/>
            <person name="Hall N."/>
            <person name="Watson M."/>
            <person name="Adriaenssens E.M."/>
            <person name="Foster-Nyarko E."/>
            <person name="Jarju S."/>
            <person name="Secka A."/>
            <person name="Antonio M."/>
            <person name="Oren A."/>
            <person name="Chaudhuri R.R."/>
            <person name="La Ragione R."/>
            <person name="Hildebrand F."/>
            <person name="Pallen M.J."/>
        </authorList>
    </citation>
    <scope>NUCLEOTIDE SEQUENCE</scope>
    <source>
        <strain evidence="3">CHK152-2871</strain>
    </source>
</reference>
<dbReference type="Gene3D" id="1.10.260.40">
    <property type="entry name" value="lambda repressor-like DNA-binding domains"/>
    <property type="match status" value="1"/>
</dbReference>
<keyword evidence="1" id="KW-0238">DNA-binding</keyword>
<gene>
    <name evidence="3" type="ORF">IAA86_04195</name>
</gene>
<dbReference type="SMART" id="SM00530">
    <property type="entry name" value="HTH_XRE"/>
    <property type="match status" value="1"/>
</dbReference>
<evidence type="ECO:0000256" key="1">
    <source>
        <dbReference type="ARBA" id="ARBA00023125"/>
    </source>
</evidence>
<dbReference type="GO" id="GO:0003677">
    <property type="term" value="F:DNA binding"/>
    <property type="evidence" value="ECO:0007669"/>
    <property type="project" value="UniProtKB-KW"/>
</dbReference>
<dbReference type="CDD" id="cd00093">
    <property type="entry name" value="HTH_XRE"/>
    <property type="match status" value="1"/>
</dbReference>
<dbReference type="SUPFAM" id="SSF47413">
    <property type="entry name" value="lambda repressor-like DNA-binding domains"/>
    <property type="match status" value="1"/>
</dbReference>
<proteinExistence type="predicted"/>
<accession>A0A9D1FJ85</accession>